<dbReference type="PANTHER" id="PTHR43514">
    <property type="entry name" value="ABC TRANSPORTER I FAMILY MEMBER 10"/>
    <property type="match status" value="1"/>
</dbReference>
<gene>
    <name evidence="4" type="ORF">NX02_05795</name>
</gene>
<dbReference type="AlphaFoldDB" id="W0A4K9"/>
<evidence type="ECO:0000259" key="3">
    <source>
        <dbReference type="PROSITE" id="PS50893"/>
    </source>
</evidence>
<dbReference type="PROSITE" id="PS00211">
    <property type="entry name" value="ABC_TRANSPORTER_1"/>
    <property type="match status" value="1"/>
</dbReference>
<dbReference type="SUPFAM" id="SSF52540">
    <property type="entry name" value="P-loop containing nucleoside triphosphate hydrolases"/>
    <property type="match status" value="1"/>
</dbReference>
<dbReference type="Pfam" id="PF00005">
    <property type="entry name" value="ABC_tran"/>
    <property type="match status" value="1"/>
</dbReference>
<name>W0A4K9_9SPHN</name>
<dbReference type="InterPro" id="IPR017871">
    <property type="entry name" value="ABC_transporter-like_CS"/>
</dbReference>
<dbReference type="GO" id="GO:0016887">
    <property type="term" value="F:ATP hydrolysis activity"/>
    <property type="evidence" value="ECO:0007669"/>
    <property type="project" value="InterPro"/>
</dbReference>
<dbReference type="EMBL" id="CP006644">
    <property type="protein sequence ID" value="AHE52894.1"/>
    <property type="molecule type" value="Genomic_DNA"/>
</dbReference>
<dbReference type="OrthoDB" id="9802264at2"/>
<keyword evidence="5" id="KW-1185">Reference proteome</keyword>
<sequence>MLEFDAWKRLGDRRVGARFTAGSGVTALFGPSGAGKTSILNMVAGLLRPDEGRILIDGDTMFAPGVDVPPEARAIGFVFQDALLFPHLTVTENLHYGTARARGRAPIIGFDQTVELLAIGPLLTRYPATLSGGEAKRVAIGRALLSAPRLLLMDEPLASLDAPRRADILAALDRIRAAVHLPILHVSHDRAEVDRFADAVVTIDA</sequence>
<keyword evidence="2" id="KW-0067">ATP-binding</keyword>
<accession>W0A4K9</accession>
<dbReference type="InterPro" id="IPR003439">
    <property type="entry name" value="ABC_transporter-like_ATP-bd"/>
</dbReference>
<proteinExistence type="predicted"/>
<dbReference type="HOGENOM" id="CLU_000604_1_22_5"/>
<dbReference type="SMART" id="SM00382">
    <property type="entry name" value="AAA"/>
    <property type="match status" value="1"/>
</dbReference>
<dbReference type="InterPro" id="IPR003593">
    <property type="entry name" value="AAA+_ATPase"/>
</dbReference>
<organism evidence="4 5">
    <name type="scientific">Sphingomonas sanxanigenens DSM 19645 = NX02</name>
    <dbReference type="NCBI Taxonomy" id="1123269"/>
    <lineage>
        <taxon>Bacteria</taxon>
        <taxon>Pseudomonadati</taxon>
        <taxon>Pseudomonadota</taxon>
        <taxon>Alphaproteobacteria</taxon>
        <taxon>Sphingomonadales</taxon>
        <taxon>Sphingomonadaceae</taxon>
        <taxon>Sphingomonas</taxon>
    </lineage>
</organism>
<dbReference type="PROSITE" id="PS50893">
    <property type="entry name" value="ABC_TRANSPORTER_2"/>
    <property type="match status" value="1"/>
</dbReference>
<dbReference type="GO" id="GO:0005524">
    <property type="term" value="F:ATP binding"/>
    <property type="evidence" value="ECO:0007669"/>
    <property type="project" value="UniProtKB-KW"/>
</dbReference>
<evidence type="ECO:0000256" key="1">
    <source>
        <dbReference type="ARBA" id="ARBA00022741"/>
    </source>
</evidence>
<dbReference type="PATRIC" id="fig|1123269.5.peg.1119"/>
<dbReference type="RefSeq" id="WP_025291184.1">
    <property type="nucleotide sequence ID" value="NZ_CP006644.1"/>
</dbReference>
<dbReference type="PANTHER" id="PTHR43514:SF4">
    <property type="entry name" value="ABC TRANSPORTER I FAMILY MEMBER 10"/>
    <property type="match status" value="1"/>
</dbReference>
<evidence type="ECO:0000313" key="5">
    <source>
        <dbReference type="Proteomes" id="UP000018851"/>
    </source>
</evidence>
<dbReference type="KEGG" id="ssan:NX02_05795"/>
<keyword evidence="1" id="KW-0547">Nucleotide-binding</keyword>
<dbReference type="Gene3D" id="3.40.50.300">
    <property type="entry name" value="P-loop containing nucleotide triphosphate hydrolases"/>
    <property type="match status" value="1"/>
</dbReference>
<dbReference type="Proteomes" id="UP000018851">
    <property type="component" value="Chromosome"/>
</dbReference>
<evidence type="ECO:0000256" key="2">
    <source>
        <dbReference type="ARBA" id="ARBA00022840"/>
    </source>
</evidence>
<dbReference type="eggNOG" id="COG4148">
    <property type="taxonomic scope" value="Bacteria"/>
</dbReference>
<feature type="domain" description="ABC transporter" evidence="3">
    <location>
        <begin position="1"/>
        <end position="205"/>
    </location>
</feature>
<dbReference type="STRING" id="1123269.NX02_05795"/>
<protein>
    <recommendedName>
        <fullName evidence="3">ABC transporter domain-containing protein</fullName>
    </recommendedName>
</protein>
<dbReference type="InterPro" id="IPR050334">
    <property type="entry name" value="Molybdenum_import_ModC"/>
</dbReference>
<evidence type="ECO:0000313" key="4">
    <source>
        <dbReference type="EMBL" id="AHE52894.1"/>
    </source>
</evidence>
<reference evidence="4 5" key="1">
    <citation type="submission" date="2013-07" db="EMBL/GenBank/DDBJ databases">
        <title>Completed genome of Sphingomonas sanxanigenens NX02.</title>
        <authorList>
            <person name="Ma T."/>
            <person name="Huang H."/>
            <person name="Wu M."/>
            <person name="Li X."/>
            <person name="Li G."/>
        </authorList>
    </citation>
    <scope>NUCLEOTIDE SEQUENCE [LARGE SCALE GENOMIC DNA]</scope>
    <source>
        <strain evidence="4 5">NX02</strain>
    </source>
</reference>
<dbReference type="InterPro" id="IPR027417">
    <property type="entry name" value="P-loop_NTPase"/>
</dbReference>